<feature type="region of interest" description="Disordered" evidence="1">
    <location>
        <begin position="1"/>
        <end position="50"/>
    </location>
</feature>
<feature type="region of interest" description="Disordered" evidence="1">
    <location>
        <begin position="1266"/>
        <end position="1285"/>
    </location>
</feature>
<dbReference type="Pfam" id="PF21040">
    <property type="entry name" value="CEP104-like_TOG"/>
    <property type="match status" value="1"/>
</dbReference>
<dbReference type="InterPro" id="IPR024395">
    <property type="entry name" value="CLASP_N_dom"/>
</dbReference>
<dbReference type="Gene3D" id="1.25.10.10">
    <property type="entry name" value="Leucine-rich Repeat Variant"/>
    <property type="match status" value="3"/>
</dbReference>
<feature type="compositionally biased region" description="Low complexity" evidence="1">
    <location>
        <begin position="299"/>
        <end position="330"/>
    </location>
</feature>
<feature type="compositionally biased region" description="Basic and acidic residues" evidence="1">
    <location>
        <begin position="480"/>
        <end position="491"/>
    </location>
</feature>
<dbReference type="SUPFAM" id="SSF48371">
    <property type="entry name" value="ARM repeat"/>
    <property type="match status" value="1"/>
</dbReference>
<organism evidence="3 4">
    <name type="scientific">Dimorphilus gyrociliatus</name>
    <dbReference type="NCBI Taxonomy" id="2664684"/>
    <lineage>
        <taxon>Eukaryota</taxon>
        <taxon>Metazoa</taxon>
        <taxon>Spiralia</taxon>
        <taxon>Lophotrochozoa</taxon>
        <taxon>Annelida</taxon>
        <taxon>Polychaeta</taxon>
        <taxon>Polychaeta incertae sedis</taxon>
        <taxon>Dinophilidae</taxon>
        <taxon>Dimorphilus</taxon>
    </lineage>
</organism>
<dbReference type="GO" id="GO:0005881">
    <property type="term" value="C:cytoplasmic microtubule"/>
    <property type="evidence" value="ECO:0007669"/>
    <property type="project" value="TreeGrafter"/>
</dbReference>
<dbReference type="InterPro" id="IPR011989">
    <property type="entry name" value="ARM-like"/>
</dbReference>
<feature type="region of interest" description="Disordered" evidence="1">
    <location>
        <begin position="293"/>
        <end position="389"/>
    </location>
</feature>
<dbReference type="OrthoDB" id="46159at2759"/>
<evidence type="ECO:0000259" key="2">
    <source>
        <dbReference type="SMART" id="SM01349"/>
    </source>
</evidence>
<sequence>MSSTRYSEKSGDEQDGQTFARPAAPRSNIRKSASSSGRQSSSKNERGGAAGAVDEDFFRESFTANLPLIQSCSARDVQERMSAIQALLSNSQSDWNKRCIALKEIRALIAAGASQYEEFFRAVRIMETGLIQAVRDLRSQIVREACITVAFMAQELGSKFDRFAEIILSHLINLIPNSAKVMSTSGATSLRFVLQHTHSHRLVPIIISHSASKSNVIRRECYDIIALILSTWSTHELERKVSEIQGVISRGMEDADSEARAHSRKAFRAFSKHFPERAETLRQSLDPAKQKMLQGEFPTSTSSSSIGSACGGRASSVVSSSSRTKPSSRARSTDRRLEASSSSSAVGRFTASDSKSRVRSSGSNLKTTVVTPKKSSIARSSSAADVGRMNSLPERVPIVNAENIMSTSTTMGELLQTVEGLQSLAEQAHSGKDIPIYVKITLSAPQPNDTNSESDDDSDLKNIREILSNCKPTFKTPKKLATEDNRSEQRRTSLPNLLAKSKPRKSVTGQSPTYIPTLQRSRPSRSSQSQPGSRSTSPSSHLNYLTNSNYATTPRKRSGIPRSQGASRETSPSRGGSTFGRERRLSSGSSKKGAACQRVPRANSRGLNEMQVELAFSDAVRARKAAHKQYDNDDGESETSSICSNTSFGGRSDASDRSERRSSLSTMRLRKDIAEVVRSLESKSWSEKREGLLSLQNFIMNSRTLSDKELRKVIEVLTKLFQDQHGKVFSTLLEVLPDLVRTYTLQLSDWLYVLLTRLLTKAGSDLLNSVNSRLWKCLEVIRDCFDLENQFQNLSKFIIDQSVSPSLRVKDAVLIYMFDVVQRLDSDVIGLNFQMTEVRLAISRLITWTSEPKSAEVRRSSAQLIVALFDANPPAFQSLISELPKPFRDPATKVLKNHVKTASAENHGQSDISSPLRRFTSNRNSTGATGSTPCQDKMKPEDFYASIKQTTADIEKLHLNRLDAGDARDLHNSDTASRDSGIQLHPSYNPAQYTSDDVSINRNAAPMVKSTYEEQIFDAEEDILFNDGTLVGDEMAVILCELSNHGTRFEQRRQALLNLLSLARGNTSTEVDWNEHFKTVLLLLLETVIGSEGSADNEVILRVLALRALRQLVQRQHSRFQPYIELTVMKVIEAQSEGIHKDVTRAAEDCAIAIAATADPRHILKIISPLISTAVYPRNVAALKMLTKVIENSTNQLVGLVINEVVPVLLVSYNSTESIVRKTSVMALVAITVKVGEEIIRPHLESLSTSKMKLLNLYIKRANGQASGVGSTASSSNTVHQSDEV</sequence>
<dbReference type="PANTHER" id="PTHR21567:SF9">
    <property type="entry name" value="CLIP-ASSOCIATING PROTEIN"/>
    <property type="match status" value="1"/>
</dbReference>
<dbReference type="GO" id="GO:0005815">
    <property type="term" value="C:microtubule organizing center"/>
    <property type="evidence" value="ECO:0007669"/>
    <property type="project" value="TreeGrafter"/>
</dbReference>
<protein>
    <submittedName>
        <fullName evidence="3">DgyrCDS11138</fullName>
    </submittedName>
</protein>
<feature type="compositionally biased region" description="Low complexity" evidence="1">
    <location>
        <begin position="519"/>
        <end position="540"/>
    </location>
</feature>
<feature type="region of interest" description="Disordered" evidence="1">
    <location>
        <begin position="967"/>
        <end position="995"/>
    </location>
</feature>
<feature type="compositionally biased region" description="Low complexity" evidence="1">
    <location>
        <begin position="375"/>
        <end position="384"/>
    </location>
</feature>
<dbReference type="SMART" id="SM01349">
    <property type="entry name" value="TOG"/>
    <property type="match status" value="2"/>
</dbReference>
<feature type="compositionally biased region" description="Polar residues" evidence="1">
    <location>
        <begin position="564"/>
        <end position="576"/>
    </location>
</feature>
<feature type="compositionally biased region" description="Polar residues" evidence="1">
    <location>
        <begin position="541"/>
        <end position="552"/>
    </location>
</feature>
<feature type="compositionally biased region" description="Polar residues" evidence="1">
    <location>
        <begin position="903"/>
        <end position="934"/>
    </location>
</feature>
<reference evidence="3 4" key="1">
    <citation type="submission" date="2020-08" db="EMBL/GenBank/DDBJ databases">
        <authorList>
            <person name="Hejnol A."/>
        </authorList>
    </citation>
    <scope>NUCLEOTIDE SEQUENCE [LARGE SCALE GENOMIC DNA]</scope>
</reference>
<accession>A0A7I8W2K2</accession>
<feature type="compositionally biased region" description="Polar residues" evidence="1">
    <location>
        <begin position="364"/>
        <end position="374"/>
    </location>
</feature>
<feature type="domain" description="TOG" evidence="2">
    <location>
        <begin position="1022"/>
        <end position="1268"/>
    </location>
</feature>
<feature type="compositionally biased region" description="Basic and acidic residues" evidence="1">
    <location>
        <begin position="653"/>
        <end position="662"/>
    </location>
</feature>
<proteinExistence type="predicted"/>
<dbReference type="GO" id="GO:0000776">
    <property type="term" value="C:kinetochore"/>
    <property type="evidence" value="ECO:0007669"/>
    <property type="project" value="TreeGrafter"/>
</dbReference>
<dbReference type="GO" id="GO:0072686">
    <property type="term" value="C:mitotic spindle"/>
    <property type="evidence" value="ECO:0007669"/>
    <property type="project" value="TreeGrafter"/>
</dbReference>
<feature type="region of interest" description="Disordered" evidence="1">
    <location>
        <begin position="627"/>
        <end position="664"/>
    </location>
</feature>
<feature type="region of interest" description="Disordered" evidence="1">
    <location>
        <begin position="901"/>
        <end position="939"/>
    </location>
</feature>
<dbReference type="GO" id="GO:0040001">
    <property type="term" value="P:establishment of mitotic spindle localization"/>
    <property type="evidence" value="ECO:0007669"/>
    <property type="project" value="TreeGrafter"/>
</dbReference>
<feature type="domain" description="TOG" evidence="2">
    <location>
        <begin position="70"/>
        <end position="306"/>
    </location>
</feature>
<feature type="region of interest" description="Disordered" evidence="1">
    <location>
        <begin position="468"/>
        <end position="604"/>
    </location>
</feature>
<evidence type="ECO:0000256" key="1">
    <source>
        <dbReference type="SAM" id="MobiDB-lite"/>
    </source>
</evidence>
<comment type="caution">
    <text evidence="3">The sequence shown here is derived from an EMBL/GenBank/DDBJ whole genome shotgun (WGS) entry which is preliminary data.</text>
</comment>
<dbReference type="EMBL" id="CAJFCJ010000018">
    <property type="protein sequence ID" value="CAD5122728.1"/>
    <property type="molecule type" value="Genomic_DNA"/>
</dbReference>
<feature type="compositionally biased region" description="Low complexity" evidence="1">
    <location>
        <begin position="32"/>
        <end position="42"/>
    </location>
</feature>
<dbReference type="GO" id="GO:0008017">
    <property type="term" value="F:microtubule binding"/>
    <property type="evidence" value="ECO:0007669"/>
    <property type="project" value="TreeGrafter"/>
</dbReference>
<dbReference type="InterPro" id="IPR016024">
    <property type="entry name" value="ARM-type_fold"/>
</dbReference>
<dbReference type="GO" id="GO:0045180">
    <property type="term" value="C:basal cortex"/>
    <property type="evidence" value="ECO:0007669"/>
    <property type="project" value="TreeGrafter"/>
</dbReference>
<dbReference type="GO" id="GO:0005876">
    <property type="term" value="C:spindle microtubule"/>
    <property type="evidence" value="ECO:0007669"/>
    <property type="project" value="TreeGrafter"/>
</dbReference>
<evidence type="ECO:0000313" key="3">
    <source>
        <dbReference type="EMBL" id="CAD5122728.1"/>
    </source>
</evidence>
<dbReference type="Proteomes" id="UP000549394">
    <property type="component" value="Unassembled WGS sequence"/>
</dbReference>
<feature type="compositionally biased region" description="Basic and acidic residues" evidence="1">
    <location>
        <begin position="1"/>
        <end position="12"/>
    </location>
</feature>
<dbReference type="InterPro" id="IPR034085">
    <property type="entry name" value="TOG"/>
</dbReference>
<feature type="compositionally biased region" description="Polar residues" evidence="1">
    <location>
        <begin position="638"/>
        <end position="649"/>
    </location>
</feature>
<dbReference type="GO" id="GO:0090307">
    <property type="term" value="P:mitotic spindle assembly"/>
    <property type="evidence" value="ECO:0007669"/>
    <property type="project" value="TreeGrafter"/>
</dbReference>
<gene>
    <name evidence="3" type="ORF">DGYR_LOCUS10499</name>
</gene>
<dbReference type="Pfam" id="PF12348">
    <property type="entry name" value="CLASP_N"/>
    <property type="match status" value="1"/>
</dbReference>
<evidence type="ECO:0000313" key="4">
    <source>
        <dbReference type="Proteomes" id="UP000549394"/>
    </source>
</evidence>
<keyword evidence="4" id="KW-1185">Reference proteome</keyword>
<feature type="compositionally biased region" description="Polar residues" evidence="1">
    <location>
        <begin position="507"/>
        <end position="518"/>
    </location>
</feature>
<name>A0A7I8W2K2_9ANNE</name>
<dbReference type="PANTHER" id="PTHR21567">
    <property type="entry name" value="CLASP"/>
    <property type="match status" value="1"/>
</dbReference>